<feature type="compositionally biased region" description="Polar residues" evidence="1">
    <location>
        <begin position="47"/>
        <end position="59"/>
    </location>
</feature>
<organism evidence="2 3">
    <name type="scientific">Citricoccus parietis</name>
    <dbReference type="NCBI Taxonomy" id="592307"/>
    <lineage>
        <taxon>Bacteria</taxon>
        <taxon>Bacillati</taxon>
        <taxon>Actinomycetota</taxon>
        <taxon>Actinomycetes</taxon>
        <taxon>Micrococcales</taxon>
        <taxon>Micrococcaceae</taxon>
        <taxon>Citricoccus</taxon>
    </lineage>
</organism>
<proteinExistence type="predicted"/>
<feature type="region of interest" description="Disordered" evidence="1">
    <location>
        <begin position="14"/>
        <end position="80"/>
    </location>
</feature>
<evidence type="ECO:0000313" key="2">
    <source>
        <dbReference type="EMBL" id="MFB9075398.1"/>
    </source>
</evidence>
<sequence>MCGSTCAGVVKHFGAGPPRRAWPSMTGRAPGPRTGRIRTGAGEPASRNWTDSSKNTSAARTPAGRMTPGRLVPSGPWPIG</sequence>
<protein>
    <submittedName>
        <fullName evidence="2">Uncharacterized protein</fullName>
    </submittedName>
</protein>
<evidence type="ECO:0000313" key="3">
    <source>
        <dbReference type="Proteomes" id="UP001589575"/>
    </source>
</evidence>
<dbReference type="Proteomes" id="UP001589575">
    <property type="component" value="Unassembled WGS sequence"/>
</dbReference>
<comment type="caution">
    <text evidence="2">The sequence shown here is derived from an EMBL/GenBank/DDBJ whole genome shotgun (WGS) entry which is preliminary data.</text>
</comment>
<evidence type="ECO:0000256" key="1">
    <source>
        <dbReference type="SAM" id="MobiDB-lite"/>
    </source>
</evidence>
<accession>A0ABV5G8X8</accession>
<reference evidence="2 3" key="1">
    <citation type="submission" date="2024-09" db="EMBL/GenBank/DDBJ databases">
        <authorList>
            <person name="Sun Q."/>
            <person name="Mori K."/>
        </authorList>
    </citation>
    <scope>NUCLEOTIDE SEQUENCE [LARGE SCALE GENOMIC DNA]</scope>
    <source>
        <strain evidence="2 3">CCM 7609</strain>
    </source>
</reference>
<gene>
    <name evidence="2" type="ORF">ACFFX0_31245</name>
</gene>
<keyword evidence="3" id="KW-1185">Reference proteome</keyword>
<dbReference type="EMBL" id="JBHMFI010000023">
    <property type="protein sequence ID" value="MFB9075398.1"/>
    <property type="molecule type" value="Genomic_DNA"/>
</dbReference>
<name>A0ABV5G8X8_9MICC</name>